<protein>
    <submittedName>
        <fullName evidence="5">CRISPR-associated Cmr2 family protein</fullName>
    </submittedName>
    <submittedName>
        <fullName evidence="4">Type III-B CRISPR-associated protein Cas10/Cmr2</fullName>
    </submittedName>
</protein>
<dbReference type="InterPro" id="IPR013407">
    <property type="entry name" value="CRISPR-assoc_prot_Cmr2"/>
</dbReference>
<dbReference type="GO" id="GO:0000166">
    <property type="term" value="F:nucleotide binding"/>
    <property type="evidence" value="ECO:0007669"/>
    <property type="project" value="UniProtKB-KW"/>
</dbReference>
<dbReference type="Pfam" id="PF12469">
    <property type="entry name" value="Cmr2_N"/>
    <property type="match status" value="1"/>
</dbReference>
<dbReference type="NCBIfam" id="TIGR02577">
    <property type="entry name" value="cas_TM1794_Cmr2"/>
    <property type="match status" value="1"/>
</dbReference>
<evidence type="ECO:0000313" key="7">
    <source>
        <dbReference type="Proteomes" id="UP000298805"/>
    </source>
</evidence>
<dbReference type="Proteomes" id="UP000272781">
    <property type="component" value="Unassembled WGS sequence"/>
</dbReference>
<keyword evidence="7" id="KW-1185">Reference proteome</keyword>
<sequence length="473" mass="55857">MRYAGITIGPIYKTLLKARKTKELWAASYIFSFIMREIAKRFKDKKFILPYVADEVFEIKNVGLFNDRMIFEVDGVEEEDINKAIDEAIKKLSEMTGIDRDYLKEYIQIEYVIENVDNGNLVDEMYKYLDTKELFFQTPTKDKFKDFFKNVNNTKLAKFAFGRKHNSFTSLLEIALADVIDDDLREIVRQNDEKDINIFEDEDLNKKYNFQDYHKYVAIVQVDGDNMGKVNKLLDNASIEDYEKLSKDLFYFVKQALNRIKDFGGFVVYAGGDDLLFFAPIKNRDKNILDLAFELDEIYQENMKSWNDRLENTKTTLSFGINISYYKFPMYEALKNAQNLLFNKAKKTKNAIAIDVIKHSGQVFNAVIKKENVETIKALLNNDFKFDTSIIYKIDTYKKVLELLNEKDRFEAFFKNYFNENYSKNKDFYNLLAQTMYKLKTSNYPEDLNLKVIYFILRFNNFIRTNDDKTNNS</sequence>
<dbReference type="EMBL" id="RJVK01000007">
    <property type="protein sequence ID" value="ROR37188.1"/>
    <property type="molecule type" value="Genomic_DNA"/>
</dbReference>
<dbReference type="PROSITE" id="PS50887">
    <property type="entry name" value="GGDEF"/>
    <property type="match status" value="1"/>
</dbReference>
<dbReference type="InterPro" id="IPR054767">
    <property type="entry name" value="Cas10-Cmr2_palm2"/>
</dbReference>
<dbReference type="Pfam" id="PF22335">
    <property type="entry name" value="Cas10-Cmr2_palm2"/>
    <property type="match status" value="1"/>
</dbReference>
<reference evidence="7" key="1">
    <citation type="submission" date="2018-03" db="EMBL/GenBank/DDBJ databases">
        <title>A comparative analysis of the Nautiliaceae.</title>
        <authorList>
            <person name="Grosche A."/>
            <person name="Smedile F."/>
            <person name="Vetriani C."/>
        </authorList>
    </citation>
    <scope>NUCLEOTIDE SEQUENCE [LARGE SCALE GENOMIC DNA]</scope>
    <source>
        <strain evidence="7">TB6</strain>
    </source>
</reference>
<dbReference type="Proteomes" id="UP000298805">
    <property type="component" value="Chromosome"/>
</dbReference>
<dbReference type="GO" id="GO:0051607">
    <property type="term" value="P:defense response to virus"/>
    <property type="evidence" value="ECO:0007669"/>
    <property type="project" value="UniProtKB-KW"/>
</dbReference>
<proteinExistence type="predicted"/>
<feature type="domain" description="GGDEF" evidence="3">
    <location>
        <begin position="215"/>
        <end position="357"/>
    </location>
</feature>
<reference evidence="5 6" key="2">
    <citation type="submission" date="2018-11" db="EMBL/GenBank/DDBJ databases">
        <title>Genomic Encyclopedia of Type Strains, Phase IV (KMG-IV): sequencing the most valuable type-strain genomes for metagenomic binning, comparative biology and taxonomic classification.</title>
        <authorList>
            <person name="Goeker M."/>
        </authorList>
    </citation>
    <scope>NUCLEOTIDE SEQUENCE [LARGE SCALE GENOMIC DNA]</scope>
    <source>
        <strain evidence="5 6">DSM 27783</strain>
    </source>
</reference>
<dbReference type="EMBL" id="CP027432">
    <property type="protein sequence ID" value="QCI28747.1"/>
    <property type="molecule type" value="Genomic_DNA"/>
</dbReference>
<evidence type="ECO:0000313" key="6">
    <source>
        <dbReference type="Proteomes" id="UP000272781"/>
    </source>
</evidence>
<organism evidence="5 6">
    <name type="scientific">Caminibacter pacificus</name>
    <dbReference type="NCBI Taxonomy" id="1424653"/>
    <lineage>
        <taxon>Bacteria</taxon>
        <taxon>Pseudomonadati</taxon>
        <taxon>Campylobacterota</taxon>
        <taxon>Epsilonproteobacteria</taxon>
        <taxon>Nautiliales</taxon>
        <taxon>Nautiliaceae</taxon>
        <taxon>Caminibacter</taxon>
    </lineage>
</organism>
<accession>A0AAJ4RAV6</accession>
<dbReference type="InterPro" id="IPR043128">
    <property type="entry name" value="Rev_trsase/Diguanyl_cyclase"/>
</dbReference>
<dbReference type="RefSeq" id="WP_123353374.1">
    <property type="nucleotide sequence ID" value="NZ_CP027432.2"/>
</dbReference>
<name>A0AAJ4RAV6_9BACT</name>
<evidence type="ECO:0000313" key="5">
    <source>
        <dbReference type="EMBL" id="ROR37188.1"/>
    </source>
</evidence>
<dbReference type="InterPro" id="IPR000160">
    <property type="entry name" value="GGDEF_dom"/>
</dbReference>
<dbReference type="Gene3D" id="3.30.70.2220">
    <property type="entry name" value="CRISPR-Cas system, Cmr2 subunit, D1 domain, cysteine cluster"/>
    <property type="match status" value="1"/>
</dbReference>
<reference evidence="4" key="3">
    <citation type="submission" date="2019-06" db="EMBL/GenBank/DDBJ databases">
        <title>A comparative analysis of the Nautiliaceae.</title>
        <authorList>
            <person name="Grosche A."/>
            <person name="Smedile F."/>
            <person name="Vetriani C."/>
        </authorList>
    </citation>
    <scope>NUCLEOTIDE SEQUENCE</scope>
    <source>
        <strain evidence="4">TB6</strain>
    </source>
</reference>
<evidence type="ECO:0000313" key="4">
    <source>
        <dbReference type="EMBL" id="QCI28747.1"/>
    </source>
</evidence>
<keyword evidence="1" id="KW-0547">Nucleotide-binding</keyword>
<dbReference type="InterPro" id="IPR024615">
    <property type="entry name" value="CRISPR-assoc_Cmr2_N"/>
</dbReference>
<evidence type="ECO:0000259" key="3">
    <source>
        <dbReference type="PROSITE" id="PS50887"/>
    </source>
</evidence>
<evidence type="ECO:0000256" key="2">
    <source>
        <dbReference type="ARBA" id="ARBA00023118"/>
    </source>
</evidence>
<keyword evidence="2" id="KW-0051">Antiviral defense</keyword>
<dbReference type="InterPro" id="IPR038242">
    <property type="entry name" value="Cmr2_N"/>
</dbReference>
<dbReference type="AlphaFoldDB" id="A0AAJ4RAV6"/>
<evidence type="ECO:0000256" key="1">
    <source>
        <dbReference type="ARBA" id="ARBA00022741"/>
    </source>
</evidence>
<dbReference type="Gene3D" id="3.30.70.270">
    <property type="match status" value="1"/>
</dbReference>
<gene>
    <name evidence="4" type="primary">cas10</name>
    <name evidence="4" type="ORF">C6V80_07145</name>
    <name evidence="5" type="ORF">EDC58_2005</name>
</gene>